<dbReference type="VEuPathDB" id="AmoebaDB:EHI_136480"/>
<dbReference type="eggNOG" id="ENOG502RDS6">
    <property type="taxonomic scope" value="Eukaryota"/>
</dbReference>
<reference evidence="1 2" key="1">
    <citation type="submission" date="2016-05" db="EMBL/GenBank/DDBJ databases">
        <title>First whole genome sequencing of Entamoeba histolytica HM1:IMSS-clone-6.</title>
        <authorList>
            <person name="Mukherjee Avik.K."/>
            <person name="Izumyama S."/>
            <person name="Nakada-Tsukui K."/>
            <person name="Nozaki T."/>
        </authorList>
    </citation>
    <scope>NUCLEOTIDE SEQUENCE [LARGE SCALE GENOMIC DNA]</scope>
    <source>
        <strain evidence="1 2">HM1:IMSS clone 6</strain>
    </source>
</reference>
<gene>
    <name evidence="1" type="ORF">CL6EHI_136480</name>
</gene>
<dbReference type="VEuPathDB" id="AmoebaDB:KM1_277680"/>
<evidence type="ECO:0000313" key="1">
    <source>
        <dbReference type="EMBL" id="GAT95416.1"/>
    </source>
</evidence>
<comment type="caution">
    <text evidence="1">The sequence shown here is derived from an EMBL/GenBank/DDBJ whole genome shotgun (WGS) entry which is preliminary data.</text>
</comment>
<protein>
    <recommendedName>
        <fullName evidence="3">UEV domain-containing protein</fullName>
    </recommendedName>
</protein>
<dbReference type="Proteomes" id="UP000078387">
    <property type="component" value="Unassembled WGS sequence"/>
</dbReference>
<sequence length="355" mass="41252">MLSENLLKDYLTTSVTNYNSKDVVIKEVVEVVNKHHLSLCFDSITRTIMMYGELRYNDEVCQYNFPILAEIPSTYPKLLPFIKLNLPHVPHCSVLNNDGSFNLKQLLDDKTLTLVNIFDLIIVQLKLIPLQSIPFYFLPSSSNTISSSQHKPHIIQPNLVNTKTESSLVYPRDIQLPKQNEVKNEPITIKPILPINTKPIFPINRQIKGNPTKPAQRIIIGKECVPGFNSIESYLDYIDYEKELIKYEELLENHQITKEAYNIFKSGIYPKDPLPPPERYKDILELYKNGNITRDEINLNVLPLSKEERAYIKNMDELDEMQKTFAEMFLDGEIEEEEMIFLNNSYKEYLHVNPE</sequence>
<proteinExistence type="predicted"/>
<dbReference type="VEuPathDB" id="AmoebaDB:EHI5A_216260"/>
<dbReference type="AlphaFoldDB" id="A0A175JPQ1"/>
<dbReference type="EMBL" id="BDEQ01000001">
    <property type="protein sequence ID" value="GAT95416.1"/>
    <property type="molecule type" value="Genomic_DNA"/>
</dbReference>
<dbReference type="VEuPathDB" id="AmoebaDB:EHI7A_201720"/>
<organism evidence="1 2">
    <name type="scientific">Entamoeba histolytica</name>
    <dbReference type="NCBI Taxonomy" id="5759"/>
    <lineage>
        <taxon>Eukaryota</taxon>
        <taxon>Amoebozoa</taxon>
        <taxon>Evosea</taxon>
        <taxon>Archamoebae</taxon>
        <taxon>Mastigamoebida</taxon>
        <taxon>Entamoebidae</taxon>
        <taxon>Entamoeba</taxon>
    </lineage>
</organism>
<dbReference type="VEuPathDB" id="AmoebaDB:EHI8A_233130"/>
<name>A0A175JPQ1_ENTHI</name>
<evidence type="ECO:0008006" key="3">
    <source>
        <dbReference type="Google" id="ProtNLM"/>
    </source>
</evidence>
<evidence type="ECO:0000313" key="2">
    <source>
        <dbReference type="Proteomes" id="UP000078387"/>
    </source>
</evidence>
<accession>A0A175JPQ1</accession>